<evidence type="ECO:0000256" key="1">
    <source>
        <dbReference type="SAM" id="MobiDB-lite"/>
    </source>
</evidence>
<dbReference type="EMBL" id="LR743511">
    <property type="protein sequence ID" value="CAA2143826.1"/>
    <property type="molecule type" value="Genomic_DNA"/>
</dbReference>
<accession>A0A679K316</accession>
<proteinExistence type="predicted"/>
<evidence type="ECO:0000313" key="2">
    <source>
        <dbReference type="EMBL" id="CAA2143826.1"/>
    </source>
</evidence>
<feature type="region of interest" description="Disordered" evidence="1">
    <location>
        <begin position="1"/>
        <end position="29"/>
    </location>
</feature>
<dbReference type="AlphaFoldDB" id="A0A679K316"/>
<organism evidence="2">
    <name type="scientific">Methylobacterium bullatum</name>
    <dbReference type="NCBI Taxonomy" id="570505"/>
    <lineage>
        <taxon>Bacteria</taxon>
        <taxon>Pseudomonadati</taxon>
        <taxon>Pseudomonadota</taxon>
        <taxon>Alphaproteobacteria</taxon>
        <taxon>Hyphomicrobiales</taxon>
        <taxon>Methylobacteriaceae</taxon>
        <taxon>Methylobacterium</taxon>
    </lineage>
</organism>
<name>A0A679K316_9HYPH</name>
<feature type="compositionally biased region" description="Basic and acidic residues" evidence="1">
    <location>
        <begin position="1"/>
        <end position="14"/>
    </location>
</feature>
<protein>
    <submittedName>
        <fullName evidence="2">Uncharacterized protein</fullName>
    </submittedName>
</protein>
<reference evidence="2" key="1">
    <citation type="submission" date="2019-12" db="EMBL/GenBank/DDBJ databases">
        <authorList>
            <person name="Cremers G."/>
        </authorList>
    </citation>
    <scope>NUCLEOTIDE SEQUENCE</scope>
    <source>
        <strain evidence="2">Mbul2</strain>
    </source>
</reference>
<sequence length="62" mass="6784">MRDASFSRVREKVARGSGSDEGSATFGEVFPSPICCTGLLSREATGFTQLLYGCLLYPREFD</sequence>
<gene>
    <name evidence="2" type="ORF">MBLL_03029</name>
</gene>